<dbReference type="Gene3D" id="2.10.25.10">
    <property type="entry name" value="Laminin"/>
    <property type="match status" value="1"/>
</dbReference>
<evidence type="ECO:0000256" key="2">
    <source>
        <dbReference type="ARBA" id="ARBA00022525"/>
    </source>
</evidence>
<reference evidence="8" key="1">
    <citation type="submission" date="2025-08" db="UniProtKB">
        <authorList>
            <consortium name="Ensembl"/>
        </authorList>
    </citation>
    <scope>IDENTIFICATION</scope>
</reference>
<evidence type="ECO:0000256" key="7">
    <source>
        <dbReference type="SAM" id="MobiDB-lite"/>
    </source>
</evidence>
<evidence type="ECO:0000256" key="5">
    <source>
        <dbReference type="ARBA" id="ARBA00023157"/>
    </source>
</evidence>
<evidence type="ECO:0000256" key="1">
    <source>
        <dbReference type="ARBA" id="ARBA00004239"/>
    </source>
</evidence>
<dbReference type="FunFam" id="2.10.25.10:FF:000182">
    <property type="entry name" value="Protransforming growth factor alpha"/>
    <property type="match status" value="1"/>
</dbReference>
<dbReference type="OrthoDB" id="9946464at2759"/>
<dbReference type="Ensembl" id="ENSMCST00000006739.1">
    <property type="protein sequence ID" value="ENSMCSP00000006585.1"/>
    <property type="gene ID" value="ENSMCSG00000004746.1"/>
</dbReference>
<name>A0A8C5TF15_9PASS</name>
<evidence type="ECO:0000313" key="8">
    <source>
        <dbReference type="Ensembl" id="ENSMCSP00000006585.1"/>
    </source>
</evidence>
<reference evidence="8" key="2">
    <citation type="submission" date="2025-09" db="UniProtKB">
        <authorList>
            <consortium name="Ensembl"/>
        </authorList>
    </citation>
    <scope>IDENTIFICATION</scope>
</reference>
<feature type="compositionally biased region" description="Polar residues" evidence="7">
    <location>
        <begin position="96"/>
        <end position="107"/>
    </location>
</feature>
<protein>
    <submittedName>
        <fullName evidence="8">Uncharacterized protein</fullName>
    </submittedName>
</protein>
<dbReference type="SUPFAM" id="SSF57196">
    <property type="entry name" value="EGF/Laminin"/>
    <property type="match status" value="1"/>
</dbReference>
<keyword evidence="5" id="KW-1015">Disulfide bond</keyword>
<dbReference type="GO" id="GO:0007173">
    <property type="term" value="P:epidermal growth factor receptor signaling pathway"/>
    <property type="evidence" value="ECO:0007669"/>
    <property type="project" value="TreeGrafter"/>
</dbReference>
<feature type="compositionally biased region" description="Basic and acidic residues" evidence="7">
    <location>
        <begin position="82"/>
        <end position="95"/>
    </location>
</feature>
<evidence type="ECO:0000256" key="3">
    <source>
        <dbReference type="ARBA" id="ARBA00022536"/>
    </source>
</evidence>
<evidence type="ECO:0000313" key="9">
    <source>
        <dbReference type="Proteomes" id="UP000694560"/>
    </source>
</evidence>
<keyword evidence="6" id="KW-0497">Mitogen</keyword>
<dbReference type="GO" id="GO:0045840">
    <property type="term" value="P:positive regulation of mitotic nuclear division"/>
    <property type="evidence" value="ECO:0007669"/>
    <property type="project" value="TreeGrafter"/>
</dbReference>
<feature type="region of interest" description="Disordered" evidence="7">
    <location>
        <begin position="73"/>
        <end position="128"/>
    </location>
</feature>
<accession>A0A8C5TF15</accession>
<keyword evidence="4" id="KW-0339">Growth factor</keyword>
<dbReference type="GO" id="GO:0005154">
    <property type="term" value="F:epidermal growth factor receptor binding"/>
    <property type="evidence" value="ECO:0007669"/>
    <property type="project" value="TreeGrafter"/>
</dbReference>
<organism evidence="8 9">
    <name type="scientific">Malurus cyaneus samueli</name>
    <dbReference type="NCBI Taxonomy" id="2593467"/>
    <lineage>
        <taxon>Eukaryota</taxon>
        <taxon>Metazoa</taxon>
        <taxon>Chordata</taxon>
        <taxon>Craniata</taxon>
        <taxon>Vertebrata</taxon>
        <taxon>Euteleostomi</taxon>
        <taxon>Archelosauria</taxon>
        <taxon>Archosauria</taxon>
        <taxon>Dinosauria</taxon>
        <taxon>Saurischia</taxon>
        <taxon>Theropoda</taxon>
        <taxon>Coelurosauria</taxon>
        <taxon>Aves</taxon>
        <taxon>Neognathae</taxon>
        <taxon>Neoaves</taxon>
        <taxon>Telluraves</taxon>
        <taxon>Australaves</taxon>
        <taxon>Passeriformes</taxon>
        <taxon>Meliphagoidea</taxon>
        <taxon>Maluridae</taxon>
        <taxon>Malurus</taxon>
    </lineage>
</organism>
<dbReference type="GO" id="GO:0008083">
    <property type="term" value="F:growth factor activity"/>
    <property type="evidence" value="ECO:0007669"/>
    <property type="project" value="UniProtKB-KW"/>
</dbReference>
<proteinExistence type="predicted"/>
<sequence length="142" mass="15672">IQPLLGQLGFAVPGVVWVRELPQNRRFFPRFSAPVAAAVRSHFNECPDSHRHFCFHGTCRFLVQEDRAACKTASGLLGTRGQHRDGESEDREAGDSRTQGSRGTSGTHGDRDSAGAACDWGKARGKWGQRPRCVKLVGDRER</sequence>
<keyword evidence="9" id="KW-1185">Reference proteome</keyword>
<keyword evidence="3" id="KW-0245">EGF-like domain</keyword>
<keyword evidence="2" id="KW-0964">Secreted</keyword>
<evidence type="ECO:0000256" key="6">
    <source>
        <dbReference type="ARBA" id="ARBA00023246"/>
    </source>
</evidence>
<dbReference type="Proteomes" id="UP000694560">
    <property type="component" value="Unplaced"/>
</dbReference>
<dbReference type="AlphaFoldDB" id="A0A8C5TF15"/>
<dbReference type="PANTHER" id="PTHR10740:SF1">
    <property type="entry name" value="PROTRANSFORMING GROWTH FACTOR ALPHA"/>
    <property type="match status" value="1"/>
</dbReference>
<dbReference type="GO" id="GO:0051781">
    <property type="term" value="P:positive regulation of cell division"/>
    <property type="evidence" value="ECO:0007669"/>
    <property type="project" value="UniProtKB-KW"/>
</dbReference>
<dbReference type="GO" id="GO:0008284">
    <property type="term" value="P:positive regulation of cell population proliferation"/>
    <property type="evidence" value="ECO:0007669"/>
    <property type="project" value="TreeGrafter"/>
</dbReference>
<dbReference type="GO" id="GO:0005615">
    <property type="term" value="C:extracellular space"/>
    <property type="evidence" value="ECO:0007669"/>
    <property type="project" value="UniProtKB-ARBA"/>
</dbReference>
<evidence type="ECO:0000256" key="4">
    <source>
        <dbReference type="ARBA" id="ARBA00023030"/>
    </source>
</evidence>
<comment type="subcellular location">
    <subcellularLocation>
        <location evidence="1">Secreted</location>
        <location evidence="1">Extracellular space</location>
    </subcellularLocation>
</comment>
<dbReference type="PANTHER" id="PTHR10740">
    <property type="entry name" value="TRANSFORMING GROWTH FACTOR ALPHA"/>
    <property type="match status" value="1"/>
</dbReference>